<dbReference type="EMBL" id="AZMM01001605">
    <property type="protein sequence ID" value="ETJ44377.1"/>
    <property type="molecule type" value="Genomic_DNA"/>
</dbReference>
<reference evidence="2" key="1">
    <citation type="submission" date="2013-12" db="EMBL/GenBank/DDBJ databases">
        <title>A Varibaculum cambriense genome reconstructed from a premature infant gut community with otherwise low bacterial novelty that shifts toward anaerobic metabolism during the third week of life.</title>
        <authorList>
            <person name="Brown C.T."/>
            <person name="Sharon I."/>
            <person name="Thomas B.C."/>
            <person name="Castelle C.J."/>
            <person name="Morowitz M.J."/>
            <person name="Banfield J.F."/>
        </authorList>
    </citation>
    <scope>NUCLEOTIDE SEQUENCE</scope>
</reference>
<name>W1YPI8_9ZZZZ</name>
<dbReference type="Gene3D" id="3.40.50.2020">
    <property type="match status" value="1"/>
</dbReference>
<proteinExistence type="predicted"/>
<protein>
    <submittedName>
        <fullName evidence="2">Orotate phosphoribosyltransferase</fullName>
    </submittedName>
</protein>
<keyword evidence="2" id="KW-0328">Glycosyltransferase</keyword>
<dbReference type="CDD" id="cd06223">
    <property type="entry name" value="PRTases_typeI"/>
    <property type="match status" value="1"/>
</dbReference>
<dbReference type="SUPFAM" id="SSF53271">
    <property type="entry name" value="PRTase-like"/>
    <property type="match status" value="1"/>
</dbReference>
<dbReference type="Pfam" id="PF00156">
    <property type="entry name" value="Pribosyltran"/>
    <property type="match status" value="1"/>
</dbReference>
<evidence type="ECO:0000259" key="1">
    <source>
        <dbReference type="Pfam" id="PF00156"/>
    </source>
</evidence>
<dbReference type="InterPro" id="IPR000836">
    <property type="entry name" value="PRTase_dom"/>
</dbReference>
<keyword evidence="2" id="KW-0808">Transferase</keyword>
<accession>W1YPI8</accession>
<organism evidence="2">
    <name type="scientific">human gut metagenome</name>
    <dbReference type="NCBI Taxonomy" id="408170"/>
    <lineage>
        <taxon>unclassified sequences</taxon>
        <taxon>metagenomes</taxon>
        <taxon>organismal metagenomes</taxon>
    </lineage>
</organism>
<evidence type="ECO:0000313" key="2">
    <source>
        <dbReference type="EMBL" id="ETJ44377.1"/>
    </source>
</evidence>
<feature type="domain" description="Phosphoribosyltransferase" evidence="1">
    <location>
        <begin position="4"/>
        <end position="78"/>
    </location>
</feature>
<dbReference type="GO" id="GO:0016757">
    <property type="term" value="F:glycosyltransferase activity"/>
    <property type="evidence" value="ECO:0007669"/>
    <property type="project" value="UniProtKB-KW"/>
</dbReference>
<comment type="caution">
    <text evidence="2">The sequence shown here is derived from an EMBL/GenBank/DDBJ whole genome shotgun (WGS) entry which is preliminary data.</text>
</comment>
<sequence>ELAERFRDQNVELVIGPMTGGILLAHEVGKALDTRAIFTEREKGVMTLRRGFKIEPGTRVLIVEDIVTTGGSVQEVVNVVNQ</sequence>
<feature type="non-terminal residue" evidence="2">
    <location>
        <position position="1"/>
    </location>
</feature>
<dbReference type="AlphaFoldDB" id="W1YPI8"/>
<gene>
    <name evidence="2" type="ORF">Q604_UNBC01605G0001</name>
</gene>
<feature type="non-terminal residue" evidence="2">
    <location>
        <position position="82"/>
    </location>
</feature>
<dbReference type="InterPro" id="IPR029057">
    <property type="entry name" value="PRTase-like"/>
</dbReference>